<evidence type="ECO:0000259" key="1">
    <source>
        <dbReference type="PROSITE" id="PS50995"/>
    </source>
</evidence>
<dbReference type="GO" id="GO:0003700">
    <property type="term" value="F:DNA-binding transcription factor activity"/>
    <property type="evidence" value="ECO:0007669"/>
    <property type="project" value="InterPro"/>
</dbReference>
<dbReference type="SMART" id="SM00347">
    <property type="entry name" value="HTH_MARR"/>
    <property type="match status" value="1"/>
</dbReference>
<protein>
    <submittedName>
        <fullName evidence="2">MarR family transcriptional regulator</fullName>
    </submittedName>
</protein>
<dbReference type="RefSeq" id="WP_147573206.1">
    <property type="nucleotide sequence ID" value="NZ_JACOPO010000001.1"/>
</dbReference>
<name>A0A8J6J6H7_9FIRM</name>
<dbReference type="InterPro" id="IPR036390">
    <property type="entry name" value="WH_DNA-bd_sf"/>
</dbReference>
<dbReference type="PROSITE" id="PS50995">
    <property type="entry name" value="HTH_MARR_2"/>
    <property type="match status" value="1"/>
</dbReference>
<reference evidence="2" key="1">
    <citation type="submission" date="2020-08" db="EMBL/GenBank/DDBJ databases">
        <title>Genome public.</title>
        <authorList>
            <person name="Liu C."/>
            <person name="Sun Q."/>
        </authorList>
    </citation>
    <scope>NUCLEOTIDE SEQUENCE</scope>
    <source>
        <strain evidence="2">NSJ-23</strain>
    </source>
</reference>
<dbReference type="InterPro" id="IPR000835">
    <property type="entry name" value="HTH_MarR-typ"/>
</dbReference>
<feature type="domain" description="HTH marR-type" evidence="1">
    <location>
        <begin position="1"/>
        <end position="138"/>
    </location>
</feature>
<dbReference type="InterPro" id="IPR039422">
    <property type="entry name" value="MarR/SlyA-like"/>
</dbReference>
<accession>A0A8J6J6H7</accession>
<dbReference type="Gene3D" id="1.10.10.10">
    <property type="entry name" value="Winged helix-like DNA-binding domain superfamily/Winged helix DNA-binding domain"/>
    <property type="match status" value="1"/>
</dbReference>
<evidence type="ECO:0000313" key="3">
    <source>
        <dbReference type="Proteomes" id="UP000628736"/>
    </source>
</evidence>
<dbReference type="PANTHER" id="PTHR33164:SF43">
    <property type="entry name" value="HTH-TYPE TRANSCRIPTIONAL REPRESSOR YETL"/>
    <property type="match status" value="1"/>
</dbReference>
<sequence length="144" mass="16071">MDLRDSLCRFYYDSTVSDLRQVNKTGGGELSYNSIMYLDVISYQQALGVCTVTTLADTLHISRAAATIKVGELVKLGLVTKTRSEEDRRVSYLSVTGPAALALKAYDRPLERAARQVEAAYSQDEIDLFCAILDIFSKEYQKDL</sequence>
<comment type="caution">
    <text evidence="2">The sequence shown here is derived from an EMBL/GenBank/DDBJ whole genome shotgun (WGS) entry which is preliminary data.</text>
</comment>
<dbReference type="InterPro" id="IPR036388">
    <property type="entry name" value="WH-like_DNA-bd_sf"/>
</dbReference>
<proteinExistence type="predicted"/>
<gene>
    <name evidence="2" type="ORF">H8S11_00550</name>
</gene>
<dbReference type="AlphaFoldDB" id="A0A8J6J6H7"/>
<evidence type="ECO:0000313" key="2">
    <source>
        <dbReference type="EMBL" id="MBC5721317.1"/>
    </source>
</evidence>
<dbReference type="Proteomes" id="UP000628736">
    <property type="component" value="Unassembled WGS sequence"/>
</dbReference>
<dbReference type="PANTHER" id="PTHR33164">
    <property type="entry name" value="TRANSCRIPTIONAL REGULATOR, MARR FAMILY"/>
    <property type="match status" value="1"/>
</dbReference>
<keyword evidence="3" id="KW-1185">Reference proteome</keyword>
<dbReference type="Pfam" id="PF12802">
    <property type="entry name" value="MarR_2"/>
    <property type="match status" value="1"/>
</dbReference>
<dbReference type="EMBL" id="JACOPO010000001">
    <property type="protein sequence ID" value="MBC5721317.1"/>
    <property type="molecule type" value="Genomic_DNA"/>
</dbReference>
<organism evidence="2 3">
    <name type="scientific">Flintibacter hominis</name>
    <dbReference type="NCBI Taxonomy" id="2763048"/>
    <lineage>
        <taxon>Bacteria</taxon>
        <taxon>Bacillati</taxon>
        <taxon>Bacillota</taxon>
        <taxon>Clostridia</taxon>
        <taxon>Eubacteriales</taxon>
        <taxon>Flintibacter</taxon>
    </lineage>
</organism>
<dbReference type="SUPFAM" id="SSF46785">
    <property type="entry name" value="Winged helix' DNA-binding domain"/>
    <property type="match status" value="1"/>
</dbReference>
<dbReference type="GO" id="GO:0006950">
    <property type="term" value="P:response to stress"/>
    <property type="evidence" value="ECO:0007669"/>
    <property type="project" value="TreeGrafter"/>
</dbReference>